<protein>
    <submittedName>
        <fullName evidence="7">Glycosyltransferase, catalytic subunit of cellulose synthase and poly-beta-1,6-N-acetylglucosamine synthase</fullName>
    </submittedName>
</protein>
<feature type="transmembrane region" description="Helical" evidence="5">
    <location>
        <begin position="288"/>
        <end position="310"/>
    </location>
</feature>
<evidence type="ECO:0000256" key="5">
    <source>
        <dbReference type="SAM" id="Phobius"/>
    </source>
</evidence>
<accession>A0A285GZM4</accession>
<keyword evidence="3 7" id="KW-0808">Transferase</keyword>
<dbReference type="CDD" id="cd06423">
    <property type="entry name" value="CESA_like"/>
    <property type="match status" value="1"/>
</dbReference>
<dbReference type="InterPro" id="IPR001173">
    <property type="entry name" value="Glyco_trans_2-like"/>
</dbReference>
<evidence type="ECO:0000313" key="8">
    <source>
        <dbReference type="Proteomes" id="UP000219612"/>
    </source>
</evidence>
<proteinExistence type="inferred from homology"/>
<evidence type="ECO:0000256" key="2">
    <source>
        <dbReference type="ARBA" id="ARBA00022676"/>
    </source>
</evidence>
<feature type="transmembrane region" description="Helical" evidence="5">
    <location>
        <begin position="316"/>
        <end position="332"/>
    </location>
</feature>
<dbReference type="GO" id="GO:0016757">
    <property type="term" value="F:glycosyltransferase activity"/>
    <property type="evidence" value="ECO:0007669"/>
    <property type="project" value="UniProtKB-KW"/>
</dbReference>
<organism evidence="7 8">
    <name type="scientific">Paractinoplanes atraurantiacus</name>
    <dbReference type="NCBI Taxonomy" id="1036182"/>
    <lineage>
        <taxon>Bacteria</taxon>
        <taxon>Bacillati</taxon>
        <taxon>Actinomycetota</taxon>
        <taxon>Actinomycetes</taxon>
        <taxon>Micromonosporales</taxon>
        <taxon>Micromonosporaceae</taxon>
        <taxon>Paractinoplanes</taxon>
    </lineage>
</organism>
<dbReference type="PANTHER" id="PTHR43630:SF1">
    <property type="entry name" value="POLY-BETA-1,6-N-ACETYL-D-GLUCOSAMINE SYNTHASE"/>
    <property type="match status" value="1"/>
</dbReference>
<keyword evidence="2" id="KW-0328">Glycosyltransferase</keyword>
<comment type="similarity">
    <text evidence="1">Belongs to the glycosyltransferase 2 family.</text>
</comment>
<name>A0A285GZM4_9ACTN</name>
<feature type="domain" description="Glycosyltransferase 2-like" evidence="6">
    <location>
        <begin position="29"/>
        <end position="192"/>
    </location>
</feature>
<dbReference type="InterPro" id="IPR029044">
    <property type="entry name" value="Nucleotide-diphossugar_trans"/>
</dbReference>
<dbReference type="RefSeq" id="WP_097319381.1">
    <property type="nucleotide sequence ID" value="NZ_OBDY01000003.1"/>
</dbReference>
<dbReference type="Proteomes" id="UP000219612">
    <property type="component" value="Unassembled WGS sequence"/>
</dbReference>
<dbReference type="PANTHER" id="PTHR43630">
    <property type="entry name" value="POLY-BETA-1,6-N-ACETYL-D-GLUCOSAMINE SYNTHASE"/>
    <property type="match status" value="1"/>
</dbReference>
<gene>
    <name evidence="7" type="ORF">SAMN05421748_103157</name>
</gene>
<evidence type="ECO:0000256" key="1">
    <source>
        <dbReference type="ARBA" id="ARBA00006739"/>
    </source>
</evidence>
<evidence type="ECO:0000259" key="6">
    <source>
        <dbReference type="Pfam" id="PF00535"/>
    </source>
</evidence>
<keyword evidence="8" id="KW-1185">Reference proteome</keyword>
<feature type="region of interest" description="Disordered" evidence="4">
    <location>
        <begin position="1"/>
        <end position="20"/>
    </location>
</feature>
<dbReference type="EMBL" id="OBDY01000003">
    <property type="protein sequence ID" value="SNY28918.1"/>
    <property type="molecule type" value="Genomic_DNA"/>
</dbReference>
<evidence type="ECO:0000256" key="3">
    <source>
        <dbReference type="ARBA" id="ARBA00022679"/>
    </source>
</evidence>
<dbReference type="OrthoDB" id="9797391at2"/>
<feature type="transmembrane region" description="Helical" evidence="5">
    <location>
        <begin position="172"/>
        <end position="191"/>
    </location>
</feature>
<keyword evidence="5" id="KW-0472">Membrane</keyword>
<keyword evidence="5" id="KW-0812">Transmembrane</keyword>
<sequence length="380" mass="41909">MSAPTLVDVQAPETARSSADARPRRVVAIVPAYNEAAAIAATIQSLRDQTRPPDLIVVVPNNCTDDTAAVAEAAGAYVLKYPGHNEDKKAGAINFALDRLEPYLIEQPWHTAVLVMDADTTLGSGFIETAVDELAAGVGGVGGTFVARPSTTALGFLQALEFHRYGQVAKRMGYRAFVLTGTGTLFSWQALRDVREQRRRGVLLPKGASYYDTHSLTEDNELTLALQTCGYLVRAPEGMWATTDVMDTVGKLAGQRKRWYLGALRNLAQYGRRMPGHMRWTYWRQQSGLFLSAVVAAVYLIALVASLAVFGGVDFRWYWAAPTVLLLIERVATVWRMGWRARLYAAAFVPEQLYTLLLTFIYTRAFFAFVRGERGGWAAT</sequence>
<feature type="transmembrane region" description="Helical" evidence="5">
    <location>
        <begin position="353"/>
        <end position="370"/>
    </location>
</feature>
<dbReference type="SUPFAM" id="SSF53448">
    <property type="entry name" value="Nucleotide-diphospho-sugar transferases"/>
    <property type="match status" value="1"/>
</dbReference>
<evidence type="ECO:0000256" key="4">
    <source>
        <dbReference type="SAM" id="MobiDB-lite"/>
    </source>
</evidence>
<dbReference type="Pfam" id="PF00535">
    <property type="entry name" value="Glycos_transf_2"/>
    <property type="match status" value="1"/>
</dbReference>
<dbReference type="Gene3D" id="3.90.550.10">
    <property type="entry name" value="Spore Coat Polysaccharide Biosynthesis Protein SpsA, Chain A"/>
    <property type="match status" value="1"/>
</dbReference>
<dbReference type="AlphaFoldDB" id="A0A285GZM4"/>
<reference evidence="7 8" key="1">
    <citation type="submission" date="2017-09" db="EMBL/GenBank/DDBJ databases">
        <authorList>
            <person name="Ehlers B."/>
            <person name="Leendertz F.H."/>
        </authorList>
    </citation>
    <scope>NUCLEOTIDE SEQUENCE [LARGE SCALE GENOMIC DNA]</scope>
    <source>
        <strain evidence="7 8">CGMCC 4.6857</strain>
    </source>
</reference>
<evidence type="ECO:0000313" key="7">
    <source>
        <dbReference type="EMBL" id="SNY28918.1"/>
    </source>
</evidence>
<keyword evidence="5" id="KW-1133">Transmembrane helix</keyword>